<feature type="compositionally biased region" description="Low complexity" evidence="1">
    <location>
        <begin position="176"/>
        <end position="191"/>
    </location>
</feature>
<evidence type="ECO:0000256" key="1">
    <source>
        <dbReference type="SAM" id="MobiDB-lite"/>
    </source>
</evidence>
<evidence type="ECO:0000256" key="2">
    <source>
        <dbReference type="SAM" id="SignalP"/>
    </source>
</evidence>
<feature type="compositionally biased region" description="Polar residues" evidence="1">
    <location>
        <begin position="139"/>
        <end position="156"/>
    </location>
</feature>
<reference evidence="4" key="2">
    <citation type="submission" date="2015-01" db="EMBL/GenBank/DDBJ databases">
        <title>Evolutionary Origins and Diversification of the Mycorrhizal Mutualists.</title>
        <authorList>
            <consortium name="DOE Joint Genome Institute"/>
            <consortium name="Mycorrhizal Genomics Consortium"/>
            <person name="Kohler A."/>
            <person name="Kuo A."/>
            <person name="Nagy L.G."/>
            <person name="Floudas D."/>
            <person name="Copeland A."/>
            <person name="Barry K.W."/>
            <person name="Cichocki N."/>
            <person name="Veneault-Fourrey C."/>
            <person name="LaButti K."/>
            <person name="Lindquist E.A."/>
            <person name="Lipzen A."/>
            <person name="Lundell T."/>
            <person name="Morin E."/>
            <person name="Murat C."/>
            <person name="Riley R."/>
            <person name="Ohm R."/>
            <person name="Sun H."/>
            <person name="Tunlid A."/>
            <person name="Henrissat B."/>
            <person name="Grigoriev I.V."/>
            <person name="Hibbett D.S."/>
            <person name="Martin F."/>
        </authorList>
    </citation>
    <scope>NUCLEOTIDE SEQUENCE [LARGE SCALE GENOMIC DNA]</scope>
    <source>
        <strain evidence="4">MUT 4182</strain>
    </source>
</reference>
<dbReference type="OrthoDB" id="3231150at2759"/>
<sequence>MRSTTPLVVLLQATSLALAAPAAFRRDQSGPAPVVKATCSQETQDQPAYLHGAVQLCLRMTLPDLATGPLTPSAVQLIPCHDDDSMAAPSAKSASPNDTHGKPPSRVNAKENGTKTAGTKGPDSPKPKSKPANNDARPNKNSNSTHRDPQTNQSTPKTHHQSEGPKHNPSTPGPTRPASSSSASPKIANASGSVTHSATARPSNSPAHRPGTQPTHSTHAPGPSQPAPSSGPHKATPDPRPASNSDTDDDGSGVPRINLDHLQPLVEIKANVKAVDNAKDGTGRFDATEIKDAIQHQKPTDATSLTSSKSIDTVADANASVIKNPGPVDVLGDDQAKATSAKNSATSKVVPQEVSHSPMTETVNQNTSDSTETISKRPADAANASPIHDAARVDVHASATKASVAPLV</sequence>
<dbReference type="EMBL" id="KN823099">
    <property type="protein sequence ID" value="KIO22858.1"/>
    <property type="molecule type" value="Genomic_DNA"/>
</dbReference>
<reference evidence="3 4" key="1">
    <citation type="submission" date="2014-04" db="EMBL/GenBank/DDBJ databases">
        <authorList>
            <consortium name="DOE Joint Genome Institute"/>
            <person name="Kuo A."/>
            <person name="Girlanda M."/>
            <person name="Perotto S."/>
            <person name="Kohler A."/>
            <person name="Nagy L.G."/>
            <person name="Floudas D."/>
            <person name="Copeland A."/>
            <person name="Barry K.W."/>
            <person name="Cichocki N."/>
            <person name="Veneault-Fourrey C."/>
            <person name="LaButti K."/>
            <person name="Lindquist E.A."/>
            <person name="Lipzen A."/>
            <person name="Lundell T."/>
            <person name="Morin E."/>
            <person name="Murat C."/>
            <person name="Sun H."/>
            <person name="Tunlid A."/>
            <person name="Henrissat B."/>
            <person name="Grigoriev I.V."/>
            <person name="Hibbett D.S."/>
            <person name="Martin F."/>
            <person name="Nordberg H.P."/>
            <person name="Cantor M.N."/>
            <person name="Hua S.X."/>
        </authorList>
    </citation>
    <scope>NUCLEOTIDE SEQUENCE [LARGE SCALE GENOMIC DNA]</scope>
    <source>
        <strain evidence="3 4">MUT 4182</strain>
    </source>
</reference>
<proteinExistence type="predicted"/>
<accession>A0A0C3KNF8</accession>
<dbReference type="AlphaFoldDB" id="A0A0C3KNF8"/>
<feature type="region of interest" description="Disordered" evidence="1">
    <location>
        <begin position="322"/>
        <end position="388"/>
    </location>
</feature>
<evidence type="ECO:0008006" key="5">
    <source>
        <dbReference type="Google" id="ProtNLM"/>
    </source>
</evidence>
<keyword evidence="2" id="KW-0732">Signal</keyword>
<feature type="compositionally biased region" description="Polar residues" evidence="1">
    <location>
        <begin position="354"/>
        <end position="373"/>
    </location>
</feature>
<feature type="compositionally biased region" description="Polar residues" evidence="1">
    <location>
        <begin position="192"/>
        <end position="218"/>
    </location>
</feature>
<gene>
    <name evidence="3" type="ORF">M407DRAFT_27657</name>
</gene>
<dbReference type="HOGENOM" id="CLU_674722_0_0_1"/>
<feature type="chain" id="PRO_5002166417" description="EF-hand domain-containing protein" evidence="2">
    <location>
        <begin position="20"/>
        <end position="408"/>
    </location>
</feature>
<protein>
    <recommendedName>
        <fullName evidence="5">EF-hand domain-containing protein</fullName>
    </recommendedName>
</protein>
<feature type="signal peptide" evidence="2">
    <location>
        <begin position="1"/>
        <end position="19"/>
    </location>
</feature>
<feature type="compositionally biased region" description="Low complexity" evidence="1">
    <location>
        <begin position="86"/>
        <end position="98"/>
    </location>
</feature>
<name>A0A0C3KNF8_9AGAM</name>
<keyword evidence="4" id="KW-1185">Reference proteome</keyword>
<feature type="compositionally biased region" description="Low complexity" evidence="1">
    <location>
        <begin position="337"/>
        <end position="348"/>
    </location>
</feature>
<evidence type="ECO:0000313" key="4">
    <source>
        <dbReference type="Proteomes" id="UP000054248"/>
    </source>
</evidence>
<dbReference type="Proteomes" id="UP000054248">
    <property type="component" value="Unassembled WGS sequence"/>
</dbReference>
<evidence type="ECO:0000313" key="3">
    <source>
        <dbReference type="EMBL" id="KIO22858.1"/>
    </source>
</evidence>
<feature type="region of interest" description="Disordered" evidence="1">
    <location>
        <begin position="81"/>
        <end position="264"/>
    </location>
</feature>
<organism evidence="3 4">
    <name type="scientific">Tulasnella calospora MUT 4182</name>
    <dbReference type="NCBI Taxonomy" id="1051891"/>
    <lineage>
        <taxon>Eukaryota</taxon>
        <taxon>Fungi</taxon>
        <taxon>Dikarya</taxon>
        <taxon>Basidiomycota</taxon>
        <taxon>Agaricomycotina</taxon>
        <taxon>Agaricomycetes</taxon>
        <taxon>Cantharellales</taxon>
        <taxon>Tulasnellaceae</taxon>
        <taxon>Tulasnella</taxon>
    </lineage>
</organism>